<keyword evidence="10 12" id="KW-0413">Isomerase</keyword>
<evidence type="ECO:0000259" key="14">
    <source>
        <dbReference type="PROSITE" id="PS51194"/>
    </source>
</evidence>
<evidence type="ECO:0000256" key="1">
    <source>
        <dbReference type="ARBA" id="ARBA00022515"/>
    </source>
</evidence>
<comment type="catalytic activity">
    <reaction evidence="11 12">
        <text>ATP + H2O = ADP + phosphate + H(+)</text>
        <dbReference type="Rhea" id="RHEA:13065"/>
        <dbReference type="ChEBI" id="CHEBI:15377"/>
        <dbReference type="ChEBI" id="CHEBI:15378"/>
        <dbReference type="ChEBI" id="CHEBI:30616"/>
        <dbReference type="ChEBI" id="CHEBI:43474"/>
        <dbReference type="ChEBI" id="CHEBI:456216"/>
        <dbReference type="EC" id="5.6.2.4"/>
    </reaction>
</comment>
<dbReference type="Gene3D" id="3.40.50.300">
    <property type="entry name" value="P-loop containing nucleotide triphosphate hydrolases"/>
    <property type="match status" value="2"/>
</dbReference>
<dbReference type="GO" id="GO:0008270">
    <property type="term" value="F:zinc ion binding"/>
    <property type="evidence" value="ECO:0007669"/>
    <property type="project" value="UniProtKB-UniRule"/>
</dbReference>
<dbReference type="InterPro" id="IPR011545">
    <property type="entry name" value="DEAD/DEAH_box_helicase_dom"/>
</dbReference>
<evidence type="ECO:0000256" key="8">
    <source>
        <dbReference type="ARBA" id="ARBA00022840"/>
    </source>
</evidence>
<dbReference type="InterPro" id="IPR041236">
    <property type="entry name" value="PriA_C"/>
</dbReference>
<keyword evidence="3 12" id="KW-0479">Metal-binding</keyword>
<feature type="binding site" evidence="12">
    <location>
        <position position="543"/>
    </location>
    <ligand>
        <name>Zn(2+)</name>
        <dbReference type="ChEBI" id="CHEBI:29105"/>
        <label>2</label>
    </ligand>
</feature>
<protein>
    <recommendedName>
        <fullName evidence="12">Replication restart protein PriA</fullName>
    </recommendedName>
    <alternativeName>
        <fullName evidence="12">ATP-dependent DNA helicase PriA</fullName>
        <ecNumber evidence="12">5.6.2.4</ecNumber>
    </alternativeName>
    <alternativeName>
        <fullName evidence="12">DNA 3'-5' helicase PriA</fullName>
    </alternativeName>
</protein>
<evidence type="ECO:0000256" key="7">
    <source>
        <dbReference type="ARBA" id="ARBA00022833"/>
    </source>
</evidence>
<dbReference type="KEGG" id="mcos:GM418_06405"/>
<name>A0A6I6JVI8_9BACT</name>
<dbReference type="Proteomes" id="UP000428260">
    <property type="component" value="Chromosome"/>
</dbReference>
<organism evidence="15 16">
    <name type="scientific">Maribellus comscasis</name>
    <dbReference type="NCBI Taxonomy" id="2681766"/>
    <lineage>
        <taxon>Bacteria</taxon>
        <taxon>Pseudomonadati</taxon>
        <taxon>Bacteroidota</taxon>
        <taxon>Bacteroidia</taxon>
        <taxon>Marinilabiliales</taxon>
        <taxon>Prolixibacteraceae</taxon>
        <taxon>Maribellus</taxon>
    </lineage>
</organism>
<feature type="binding site" evidence="12">
    <location>
        <position position="558"/>
    </location>
    <ligand>
        <name>Zn(2+)</name>
        <dbReference type="ChEBI" id="CHEBI:29105"/>
        <label>2</label>
    </ligand>
</feature>
<dbReference type="PROSITE" id="PS51194">
    <property type="entry name" value="HELICASE_CTER"/>
    <property type="match status" value="1"/>
</dbReference>
<evidence type="ECO:0000313" key="15">
    <source>
        <dbReference type="EMBL" id="QGY43303.1"/>
    </source>
</evidence>
<keyword evidence="1 12" id="KW-0639">Primosome</keyword>
<dbReference type="CDD" id="cd18804">
    <property type="entry name" value="SF2_C_priA"/>
    <property type="match status" value="1"/>
</dbReference>
<dbReference type="GO" id="GO:0043138">
    <property type="term" value="F:3'-5' DNA helicase activity"/>
    <property type="evidence" value="ECO:0007669"/>
    <property type="project" value="UniProtKB-EC"/>
</dbReference>
<keyword evidence="7 12" id="KW-0862">Zinc</keyword>
<evidence type="ECO:0000313" key="16">
    <source>
        <dbReference type="Proteomes" id="UP000428260"/>
    </source>
</evidence>
<dbReference type="GO" id="GO:0006269">
    <property type="term" value="P:DNA replication, synthesis of primer"/>
    <property type="evidence" value="ECO:0007669"/>
    <property type="project" value="UniProtKB-KW"/>
</dbReference>
<dbReference type="Pfam" id="PF17764">
    <property type="entry name" value="PriA_3primeBD"/>
    <property type="match status" value="1"/>
</dbReference>
<dbReference type="InterPro" id="IPR040498">
    <property type="entry name" value="PriA_CRR"/>
</dbReference>
<dbReference type="SUPFAM" id="SSF52540">
    <property type="entry name" value="P-loop containing nucleoside triphosphate hydrolases"/>
    <property type="match status" value="2"/>
</dbReference>
<evidence type="ECO:0000256" key="12">
    <source>
        <dbReference type="HAMAP-Rule" id="MF_00983"/>
    </source>
</evidence>
<dbReference type="AlphaFoldDB" id="A0A6I6JVI8"/>
<evidence type="ECO:0000256" key="2">
    <source>
        <dbReference type="ARBA" id="ARBA00022705"/>
    </source>
</evidence>
<feature type="binding site" evidence="12">
    <location>
        <position position="531"/>
    </location>
    <ligand>
        <name>Zn(2+)</name>
        <dbReference type="ChEBI" id="CHEBI:29105"/>
        <label>1</label>
    </ligand>
</feature>
<evidence type="ECO:0000256" key="3">
    <source>
        <dbReference type="ARBA" id="ARBA00022723"/>
    </source>
</evidence>
<dbReference type="SMART" id="SM00487">
    <property type="entry name" value="DEXDc"/>
    <property type="match status" value="1"/>
</dbReference>
<dbReference type="Pfam" id="PF18319">
    <property type="entry name" value="Zn_ribbon_PriA"/>
    <property type="match status" value="1"/>
</dbReference>
<comment type="cofactor">
    <cofactor evidence="12">
        <name>Zn(2+)</name>
        <dbReference type="ChEBI" id="CHEBI:29105"/>
    </cofactor>
    <text evidence="12">Binds 2 zinc ions per subunit.</text>
</comment>
<dbReference type="PANTHER" id="PTHR30580:SF0">
    <property type="entry name" value="PRIMOSOMAL PROTEIN N"/>
    <property type="match status" value="1"/>
</dbReference>
<keyword evidence="8 12" id="KW-0067">ATP-binding</keyword>
<dbReference type="SMART" id="SM00490">
    <property type="entry name" value="HELICc"/>
    <property type="match status" value="1"/>
</dbReference>
<accession>A0A6I6JVI8</accession>
<dbReference type="EMBL" id="CP046401">
    <property type="protein sequence ID" value="QGY43303.1"/>
    <property type="molecule type" value="Genomic_DNA"/>
</dbReference>
<feature type="binding site" evidence="12">
    <location>
        <position position="571"/>
    </location>
    <ligand>
        <name>Zn(2+)</name>
        <dbReference type="ChEBI" id="CHEBI:29105"/>
        <label>1</label>
    </ligand>
</feature>
<keyword evidence="2 12" id="KW-0235">DNA replication</keyword>
<dbReference type="GO" id="GO:0006302">
    <property type="term" value="P:double-strand break repair"/>
    <property type="evidence" value="ECO:0007669"/>
    <property type="project" value="InterPro"/>
</dbReference>
<reference evidence="15 16" key="1">
    <citation type="submission" date="2019-11" db="EMBL/GenBank/DDBJ databases">
        <authorList>
            <person name="Zheng R.K."/>
            <person name="Sun C.M."/>
        </authorList>
    </citation>
    <scope>NUCLEOTIDE SEQUENCE [LARGE SCALE GENOMIC DNA]</scope>
    <source>
        <strain evidence="15 16">WC007</strain>
    </source>
</reference>
<proteinExistence type="inferred from homology"/>
<feature type="binding site" evidence="12">
    <location>
        <position position="561"/>
    </location>
    <ligand>
        <name>Zn(2+)</name>
        <dbReference type="ChEBI" id="CHEBI:29105"/>
        <label>2</label>
    </ligand>
</feature>
<dbReference type="InterPro" id="IPR014001">
    <property type="entry name" value="Helicase_ATP-bd"/>
</dbReference>
<evidence type="ECO:0000256" key="4">
    <source>
        <dbReference type="ARBA" id="ARBA00022741"/>
    </source>
</evidence>
<evidence type="ECO:0000259" key="13">
    <source>
        <dbReference type="PROSITE" id="PS51192"/>
    </source>
</evidence>
<evidence type="ECO:0000256" key="6">
    <source>
        <dbReference type="ARBA" id="ARBA00022806"/>
    </source>
</evidence>
<evidence type="ECO:0000256" key="5">
    <source>
        <dbReference type="ARBA" id="ARBA00022801"/>
    </source>
</evidence>
<keyword evidence="5 12" id="KW-0378">Hydrolase</keyword>
<sequence length="824" mass="94384">MSDLYAEVILPLPLHDAFTYQVPGHLESDIAEGKRVVVQFGQKKLYSALVTALSSKKPENIDVKKIYEVLDEQPVVLSKNIKLWRWIAKYYCCTLGDVFKAALPGGLKLESKSKVFAVDDGTEAELTEKEQLLLQQIGSENSTVDELQKKLRNDFSYPVLKSLFKKNCIQIEEKINARYKPKTETFVKLHPEIENKKILNNKLNDLQRAKKQQALLLHFCEKINAFKKDVLLSVSKKELLDGTGFTPAILKELVKKKLVIQFQKQVSRIEEETENSQVSINLLNKHQEKALTEIQASFEKKQVTLIHGITASGKTEIYIHLIDEILKSGKQALYLVPEIALTTQIVRRLKNVFGKKVGIYHSKLSSQERVEIWDKVLQFQTKPENGYQVILGARSAIFMPFSKLGLVIVDEEHENSFKQFDPAPRYNARDMAVILGLQNNAKVLLGSATPSFETYYNAVNGKYGLVNLKKRHTNVELPETLVADVKKAYKRRQMHSVLSPELYELMQGAAEKNEQSILFQNRRGYSPFVECFTCGWIPKCKNCDVSLTYHKYKKRLTCHYCGYSQQMPDSCDNCGSNEIKTRGFGTEKIEDELKPLFPNASLARMDLDTARSKTALEKIIQNLESRKTDILIGTQMVTKGLDFEHVSVVGILNADNLLNFPDFRAHERAFQLILQVSGRAGRKNNRGKVVIQTSQPEHPLLNLIISQDYTSVFKAQMEERKLFRYPPFFRLIKIVVKHKNQQTVDRAAIQLKQFLEKNNKLILLGPEYPLVSRIQLWYQKEIWIKFDKSLHLDNTKDFIIDCVSKTKHLPDNSNCVINIDVDPM</sequence>
<dbReference type="Pfam" id="PF00270">
    <property type="entry name" value="DEAD"/>
    <property type="match status" value="1"/>
</dbReference>
<evidence type="ECO:0000256" key="9">
    <source>
        <dbReference type="ARBA" id="ARBA00023125"/>
    </source>
</evidence>
<gene>
    <name evidence="12 15" type="primary">priA</name>
    <name evidence="15" type="ORF">GM418_06405</name>
</gene>
<dbReference type="GO" id="GO:0016787">
    <property type="term" value="F:hydrolase activity"/>
    <property type="evidence" value="ECO:0007669"/>
    <property type="project" value="UniProtKB-KW"/>
</dbReference>
<dbReference type="PANTHER" id="PTHR30580">
    <property type="entry name" value="PRIMOSOMAL PROTEIN N"/>
    <property type="match status" value="1"/>
</dbReference>
<dbReference type="Gene3D" id="3.40.1440.60">
    <property type="entry name" value="PriA, 3(prime) DNA-binding domain"/>
    <property type="match status" value="1"/>
</dbReference>
<dbReference type="FunFam" id="3.40.1440.60:FF:000001">
    <property type="entry name" value="Primosomal protein N"/>
    <property type="match status" value="1"/>
</dbReference>
<dbReference type="FunFam" id="3.40.50.300:FF:000489">
    <property type="entry name" value="Primosome assembly protein PriA"/>
    <property type="match status" value="1"/>
</dbReference>
<dbReference type="InterPro" id="IPR027417">
    <property type="entry name" value="P-loop_NTPase"/>
</dbReference>
<evidence type="ECO:0000256" key="11">
    <source>
        <dbReference type="ARBA" id="ARBA00048988"/>
    </source>
</evidence>
<dbReference type="InterPro" id="IPR005259">
    <property type="entry name" value="PriA"/>
</dbReference>
<comment type="similarity">
    <text evidence="12">Belongs to the helicase family. PriA subfamily.</text>
</comment>
<dbReference type="PROSITE" id="PS51192">
    <property type="entry name" value="HELICASE_ATP_BIND_1"/>
    <property type="match status" value="1"/>
</dbReference>
<dbReference type="HAMAP" id="MF_00983">
    <property type="entry name" value="PriA"/>
    <property type="match status" value="1"/>
</dbReference>
<dbReference type="CDD" id="cd17929">
    <property type="entry name" value="DEXHc_priA"/>
    <property type="match status" value="1"/>
</dbReference>
<dbReference type="NCBIfam" id="TIGR00595">
    <property type="entry name" value="priA"/>
    <property type="match status" value="1"/>
</dbReference>
<dbReference type="GO" id="GO:0006270">
    <property type="term" value="P:DNA replication initiation"/>
    <property type="evidence" value="ECO:0007669"/>
    <property type="project" value="TreeGrafter"/>
</dbReference>
<dbReference type="Pfam" id="PF18074">
    <property type="entry name" value="PriA_C"/>
    <property type="match status" value="1"/>
</dbReference>
<dbReference type="GO" id="GO:0003677">
    <property type="term" value="F:DNA binding"/>
    <property type="evidence" value="ECO:0007669"/>
    <property type="project" value="UniProtKB-UniRule"/>
</dbReference>
<dbReference type="InterPro" id="IPR001650">
    <property type="entry name" value="Helicase_C-like"/>
</dbReference>
<feature type="binding site" evidence="12">
    <location>
        <position position="534"/>
    </location>
    <ligand>
        <name>Zn(2+)</name>
        <dbReference type="ChEBI" id="CHEBI:29105"/>
        <label>1</label>
    </ligand>
</feature>
<dbReference type="InterPro" id="IPR042115">
    <property type="entry name" value="PriA_3primeBD_sf"/>
</dbReference>
<keyword evidence="9 12" id="KW-0238">DNA-binding</keyword>
<keyword evidence="4 12" id="KW-0547">Nucleotide-binding</keyword>
<dbReference type="GO" id="GO:1990077">
    <property type="term" value="C:primosome complex"/>
    <property type="evidence" value="ECO:0007669"/>
    <property type="project" value="UniProtKB-UniRule"/>
</dbReference>
<comment type="function">
    <text evidence="12">Initiates the restart of stalled replication forks, which reloads the replicative helicase on sites other than the origin of replication. Recognizes and binds to abandoned replication forks and remodels them to uncover a helicase loading site. Promotes assembly of the primosome at these replication forks.</text>
</comment>
<comment type="subunit">
    <text evidence="12">Component of the replication restart primosome.</text>
</comment>
<keyword evidence="16" id="KW-1185">Reference proteome</keyword>
<feature type="binding site" evidence="12">
    <location>
        <position position="540"/>
    </location>
    <ligand>
        <name>Zn(2+)</name>
        <dbReference type="ChEBI" id="CHEBI:29105"/>
        <label>2</label>
    </ligand>
</feature>
<dbReference type="EC" id="5.6.2.4" evidence="12"/>
<evidence type="ECO:0000256" key="10">
    <source>
        <dbReference type="ARBA" id="ARBA00023235"/>
    </source>
</evidence>
<dbReference type="GO" id="GO:0006310">
    <property type="term" value="P:DNA recombination"/>
    <property type="evidence" value="ECO:0007669"/>
    <property type="project" value="InterPro"/>
</dbReference>
<feature type="domain" description="Helicase C-terminal" evidence="14">
    <location>
        <begin position="566"/>
        <end position="723"/>
    </location>
</feature>
<dbReference type="Pfam" id="PF00271">
    <property type="entry name" value="Helicase_C"/>
    <property type="match status" value="1"/>
</dbReference>
<comment type="catalytic activity">
    <reaction evidence="12">
        <text>Couples ATP hydrolysis with the unwinding of duplex DNA by translocating in the 3'-5' direction.</text>
        <dbReference type="EC" id="5.6.2.4"/>
    </reaction>
</comment>
<keyword evidence="6 12" id="KW-0347">Helicase</keyword>
<feature type="domain" description="Helicase ATP-binding" evidence="13">
    <location>
        <begin position="295"/>
        <end position="468"/>
    </location>
</feature>
<feature type="binding site" evidence="12">
    <location>
        <position position="574"/>
    </location>
    <ligand>
        <name>Zn(2+)</name>
        <dbReference type="ChEBI" id="CHEBI:29105"/>
        <label>1</label>
    </ligand>
</feature>
<dbReference type="RefSeq" id="WP_158864299.1">
    <property type="nucleotide sequence ID" value="NZ_CP046401.1"/>
</dbReference>
<dbReference type="InterPro" id="IPR041222">
    <property type="entry name" value="PriA_3primeBD"/>
</dbReference>
<dbReference type="GO" id="GO:0005524">
    <property type="term" value="F:ATP binding"/>
    <property type="evidence" value="ECO:0007669"/>
    <property type="project" value="UniProtKB-UniRule"/>
</dbReference>